<sequence>MGVYERLKELKITLPKAPPKGGVYAQVKQFGSGLVYVSGCGPLLDVPIQGKLGSDFDIAQGQIFARNCMLNVLAILEANIGDLGKIKNCVKILTMVAGTDDFYNQPDVANGGTQLLSDLFGPAIGLPARSAIGVNALPGNIPVETEAIFEIEL</sequence>
<dbReference type="Gene3D" id="3.30.1330.40">
    <property type="entry name" value="RutC-like"/>
    <property type="match status" value="1"/>
</dbReference>
<dbReference type="eggNOG" id="COG0251">
    <property type="taxonomic scope" value="Bacteria"/>
</dbReference>
<gene>
    <name evidence="1" type="ordered locus">TREPR_2512</name>
</gene>
<dbReference type="EMBL" id="CP001843">
    <property type="protein sequence ID" value="AEF84354.1"/>
    <property type="molecule type" value="Genomic_DNA"/>
</dbReference>
<protein>
    <submittedName>
        <fullName evidence="1">Endoribonuclease L-PSP</fullName>
    </submittedName>
</protein>
<dbReference type="HOGENOM" id="CLU_104845_0_1_12"/>
<dbReference type="PANTHER" id="PTHR43760">
    <property type="entry name" value="ENDORIBONUCLEASE-RELATED"/>
    <property type="match status" value="1"/>
</dbReference>
<dbReference type="PANTHER" id="PTHR43760:SF1">
    <property type="entry name" value="ENDORIBONUCLEASE L-PSP_CHORISMATE MUTASE-LIKE DOMAIN-CONTAINING PROTEIN"/>
    <property type="match status" value="1"/>
</dbReference>
<dbReference type="Pfam" id="PF01042">
    <property type="entry name" value="Ribonuc_L-PSP"/>
    <property type="match status" value="1"/>
</dbReference>
<proteinExistence type="predicted"/>
<dbReference type="RefSeq" id="WP_015707698.1">
    <property type="nucleotide sequence ID" value="NC_015578.1"/>
</dbReference>
<dbReference type="SUPFAM" id="SSF55298">
    <property type="entry name" value="YjgF-like"/>
    <property type="match status" value="1"/>
</dbReference>
<name>F5YGZ3_TREPZ</name>
<evidence type="ECO:0000313" key="1">
    <source>
        <dbReference type="EMBL" id="AEF84354.1"/>
    </source>
</evidence>
<dbReference type="InterPro" id="IPR006175">
    <property type="entry name" value="YjgF/YER057c/UK114"/>
</dbReference>
<dbReference type="InterPro" id="IPR035959">
    <property type="entry name" value="RutC-like_sf"/>
</dbReference>
<organism evidence="1 2">
    <name type="scientific">Treponema primitia (strain ATCC BAA-887 / DSM 12427 / ZAS-2)</name>
    <dbReference type="NCBI Taxonomy" id="545694"/>
    <lineage>
        <taxon>Bacteria</taxon>
        <taxon>Pseudomonadati</taxon>
        <taxon>Spirochaetota</taxon>
        <taxon>Spirochaetia</taxon>
        <taxon>Spirochaetales</taxon>
        <taxon>Treponemataceae</taxon>
        <taxon>Treponema</taxon>
    </lineage>
</organism>
<dbReference type="Proteomes" id="UP000009223">
    <property type="component" value="Chromosome"/>
</dbReference>
<dbReference type="CDD" id="cd02199">
    <property type="entry name" value="YjgF_YER057c_UK114_like_1"/>
    <property type="match status" value="1"/>
</dbReference>
<accession>F5YGZ3</accession>
<reference evidence="1 2" key="2">
    <citation type="journal article" date="2011" name="ISME J.">
        <title>RNA-seq reveals cooperative metabolic interactions between two termite-gut spirochete species in co-culture.</title>
        <authorList>
            <person name="Rosenthal A.Z."/>
            <person name="Matson E.G."/>
            <person name="Eldar A."/>
            <person name="Leadbetter J.R."/>
        </authorList>
    </citation>
    <scope>NUCLEOTIDE SEQUENCE [LARGE SCALE GENOMIC DNA]</scope>
    <source>
        <strain evidence="2">ATCC BAA-887 / DSM 12427 / ZAS-2</strain>
    </source>
</reference>
<dbReference type="OrthoDB" id="9806350at2"/>
<keyword evidence="2" id="KW-1185">Reference proteome</keyword>
<evidence type="ECO:0000313" key="2">
    <source>
        <dbReference type="Proteomes" id="UP000009223"/>
    </source>
</evidence>
<dbReference type="InterPro" id="IPR013813">
    <property type="entry name" value="Endoribo_LPSP/chorism_mut-like"/>
</dbReference>
<dbReference type="KEGG" id="tpi:TREPR_2512"/>
<dbReference type="AlphaFoldDB" id="F5YGZ3"/>
<reference evidence="2" key="1">
    <citation type="submission" date="2009-12" db="EMBL/GenBank/DDBJ databases">
        <title>Complete sequence of Treponema primitia strain ZAS-2.</title>
        <authorList>
            <person name="Tetu S.G."/>
            <person name="Matson E."/>
            <person name="Ren Q."/>
            <person name="Seshadri R."/>
            <person name="Elbourne L."/>
            <person name="Hassan K.A."/>
            <person name="Durkin A."/>
            <person name="Radune D."/>
            <person name="Mohamoud Y."/>
            <person name="Shay R."/>
            <person name="Jin S."/>
            <person name="Zhang X."/>
            <person name="Lucey K."/>
            <person name="Ballor N.R."/>
            <person name="Ottesen E."/>
            <person name="Rosenthal R."/>
            <person name="Allen A."/>
            <person name="Leadbetter J.R."/>
            <person name="Paulsen I.T."/>
        </authorList>
    </citation>
    <scope>NUCLEOTIDE SEQUENCE [LARGE SCALE GENOMIC DNA]</scope>
    <source>
        <strain evidence="2">ATCC BAA-887 / DSM 12427 / ZAS-2</strain>
    </source>
</reference>
<dbReference type="STRING" id="545694.TREPR_2512"/>